<evidence type="ECO:0000313" key="1">
    <source>
        <dbReference type="EMBL" id="MED6290791.1"/>
    </source>
</evidence>
<accession>A0ABU7EVG2</accession>
<evidence type="ECO:0000313" key="2">
    <source>
        <dbReference type="Proteomes" id="UP001352852"/>
    </source>
</evidence>
<comment type="caution">
    <text evidence="1">The sequence shown here is derived from an EMBL/GenBank/DDBJ whole genome shotgun (WGS) entry which is preliminary data.</text>
</comment>
<dbReference type="Proteomes" id="UP001352852">
    <property type="component" value="Unassembled WGS sequence"/>
</dbReference>
<sequence length="153" mass="17780">MKEKKHCRCGKKKKIHSLPSLFRHIQHMVSYLGLKVPARNILQLTVHHIHQLLNADILMNSRNIFTGFISSSQPFLIVVGCFSQAIHLDVDMVQLPKQLCCFIFQPEDTFSDICYFPMLALKTKLLACKSPFTVQRFLQHAEHVYPQFLFHMV</sequence>
<organism evidence="1 2">
    <name type="scientific">Characodon lateralis</name>
    <dbReference type="NCBI Taxonomy" id="208331"/>
    <lineage>
        <taxon>Eukaryota</taxon>
        <taxon>Metazoa</taxon>
        <taxon>Chordata</taxon>
        <taxon>Craniata</taxon>
        <taxon>Vertebrata</taxon>
        <taxon>Euteleostomi</taxon>
        <taxon>Actinopterygii</taxon>
        <taxon>Neopterygii</taxon>
        <taxon>Teleostei</taxon>
        <taxon>Neoteleostei</taxon>
        <taxon>Acanthomorphata</taxon>
        <taxon>Ovalentaria</taxon>
        <taxon>Atherinomorphae</taxon>
        <taxon>Cyprinodontiformes</taxon>
        <taxon>Goodeidae</taxon>
        <taxon>Characodon</taxon>
    </lineage>
</organism>
<dbReference type="EMBL" id="JAHUTJ010066985">
    <property type="protein sequence ID" value="MED6290791.1"/>
    <property type="molecule type" value="Genomic_DNA"/>
</dbReference>
<keyword evidence="2" id="KW-1185">Reference proteome</keyword>
<proteinExistence type="predicted"/>
<protein>
    <submittedName>
        <fullName evidence="1">Uncharacterized protein</fullName>
    </submittedName>
</protein>
<reference evidence="1 2" key="1">
    <citation type="submission" date="2021-06" db="EMBL/GenBank/DDBJ databases">
        <authorList>
            <person name="Palmer J.M."/>
        </authorList>
    </citation>
    <scope>NUCLEOTIDE SEQUENCE [LARGE SCALE GENOMIC DNA]</scope>
    <source>
        <strain evidence="1 2">CL_MEX2019</strain>
        <tissue evidence="1">Muscle</tissue>
    </source>
</reference>
<gene>
    <name evidence="1" type="ORF">CHARACLAT_017015</name>
</gene>
<name>A0ABU7EVG2_9TELE</name>